<dbReference type="InterPro" id="IPR040256">
    <property type="entry name" value="At4g02000-like"/>
</dbReference>
<proteinExistence type="predicted"/>
<dbReference type="GO" id="GO:0008270">
    <property type="term" value="F:zinc ion binding"/>
    <property type="evidence" value="ECO:0007669"/>
    <property type="project" value="InterPro"/>
</dbReference>
<feature type="domain" description="DUF4283" evidence="1">
    <location>
        <begin position="113"/>
        <end position="193"/>
    </location>
</feature>
<dbReference type="AlphaFoldDB" id="A0A803NHH6"/>
<dbReference type="GO" id="GO:0003676">
    <property type="term" value="F:nucleic acid binding"/>
    <property type="evidence" value="ECO:0007669"/>
    <property type="project" value="InterPro"/>
</dbReference>
<dbReference type="InterPro" id="IPR025558">
    <property type="entry name" value="DUF4283"/>
</dbReference>
<dbReference type="Proteomes" id="UP000596661">
    <property type="component" value="Chromosome 1"/>
</dbReference>
<evidence type="ECO:0000313" key="3">
    <source>
        <dbReference type="Proteomes" id="UP000596661"/>
    </source>
</evidence>
<dbReference type="EMBL" id="UZAU01000035">
    <property type="status" value="NOT_ANNOTATED_CDS"/>
    <property type="molecule type" value="Genomic_DNA"/>
</dbReference>
<dbReference type="PANTHER" id="PTHR31286:SF165">
    <property type="entry name" value="DUF4283 DOMAIN-CONTAINING PROTEIN"/>
    <property type="match status" value="1"/>
</dbReference>
<dbReference type="Pfam" id="PF14111">
    <property type="entry name" value="DUF4283"/>
    <property type="match status" value="1"/>
</dbReference>
<evidence type="ECO:0000259" key="1">
    <source>
        <dbReference type="Pfam" id="PF14111"/>
    </source>
</evidence>
<keyword evidence="3" id="KW-1185">Reference proteome</keyword>
<protein>
    <recommendedName>
        <fullName evidence="1">DUF4283 domain-containing protein</fullName>
    </recommendedName>
</protein>
<dbReference type="InterPro" id="IPR036875">
    <property type="entry name" value="Znf_CCHC_sf"/>
</dbReference>
<reference evidence="2" key="1">
    <citation type="submission" date="2018-11" db="EMBL/GenBank/DDBJ databases">
        <authorList>
            <person name="Grassa J C."/>
        </authorList>
    </citation>
    <scope>NUCLEOTIDE SEQUENCE [LARGE SCALE GENOMIC DNA]</scope>
</reference>
<organism evidence="2 3">
    <name type="scientific">Cannabis sativa</name>
    <name type="common">Hemp</name>
    <name type="synonym">Marijuana</name>
    <dbReference type="NCBI Taxonomy" id="3483"/>
    <lineage>
        <taxon>Eukaryota</taxon>
        <taxon>Viridiplantae</taxon>
        <taxon>Streptophyta</taxon>
        <taxon>Embryophyta</taxon>
        <taxon>Tracheophyta</taxon>
        <taxon>Spermatophyta</taxon>
        <taxon>Magnoliopsida</taxon>
        <taxon>eudicotyledons</taxon>
        <taxon>Gunneridae</taxon>
        <taxon>Pentapetalae</taxon>
        <taxon>rosids</taxon>
        <taxon>fabids</taxon>
        <taxon>Rosales</taxon>
        <taxon>Cannabaceae</taxon>
        <taxon>Cannabis</taxon>
    </lineage>
</organism>
<dbReference type="OMA" id="AQSMAIN"/>
<accession>A0A803NHH6</accession>
<dbReference type="EnsemblPlants" id="evm.model.01.1532">
    <property type="protein sequence ID" value="cds.evm.model.01.1532"/>
    <property type="gene ID" value="evm.TU.01.1532"/>
</dbReference>
<evidence type="ECO:0000313" key="2">
    <source>
        <dbReference type="EnsemblPlants" id="cds.evm.model.01.1532"/>
    </source>
</evidence>
<dbReference type="Gramene" id="evm.model.01.1532">
    <property type="protein sequence ID" value="cds.evm.model.01.1532"/>
    <property type="gene ID" value="evm.TU.01.1532"/>
</dbReference>
<dbReference type="SUPFAM" id="SSF57756">
    <property type="entry name" value="Retrovirus zinc finger-like domains"/>
    <property type="match status" value="1"/>
</dbReference>
<reference evidence="2" key="2">
    <citation type="submission" date="2021-03" db="UniProtKB">
        <authorList>
            <consortium name="EnsemblPlants"/>
        </authorList>
    </citation>
    <scope>IDENTIFICATION</scope>
</reference>
<dbReference type="PANTHER" id="PTHR31286">
    <property type="entry name" value="GLYCINE-RICH CELL WALL STRUCTURAL PROTEIN 1.8-LIKE"/>
    <property type="match status" value="1"/>
</dbReference>
<name>A0A803NHH6_CANSA</name>
<sequence length="370" mass="42802">MDEVLEIEPILFFEEEDDTEVLVNAEEVHSPALDLNSIRREEIRMDFSHFLETKQYREAQNLSAIAVARGKDVIPPILRSGNIVRNLDSKFAGSPSKRKIKITKEDIQEEVDFWTPSIICYVLGANPPMSILEGFVRRVWKDKIDKVGMISHGVFLVRFRSIADRDQILSRGYIFFNKRPVIMRAWDPNVNFKKENIHSVPIWVQLKNLDLKYWGEQVLFKIISQVGEPVMVDAFTKAREKLTYPRILIEVSMQQEFPEQIWFEDENDEETSVLVPYEWKPTTCAHCKGIGHETKDCRNKEGKKSEWVVKKPAVNAQEFVQVEGEDGFIPAKKIWKEKNKAQSMAINIHVANSYSLLQEPIDVELGHSNT</sequence>